<dbReference type="PANTHER" id="PTHR12534:SF0">
    <property type="entry name" value="SMALL RIBOSOMAL SUBUNIT PROTEIN US2M"/>
    <property type="match status" value="1"/>
</dbReference>
<comment type="similarity">
    <text evidence="1">Belongs to the universal ribosomal protein uS2 family.</text>
</comment>
<sequence>MYSLTLSTLVSDLAHLGQEEKVLFPKLKPYVLGNRGGFSIINLERTLNQLNIGLRIVRNICLAGGRILVLESRIDRANIAQFYFSGIKSVTFKKNWRGGSLTNNEGLSDSLPDLILIFGGSEHRSVIKEAARLGIPVVGVVDTDCDLLGIDYPILCNSISLTSLVLYYRLFSKAAG</sequence>
<geneLocation type="mitochondrion" evidence="2"/>
<dbReference type="InterPro" id="IPR001865">
    <property type="entry name" value="Ribosomal_uS2"/>
</dbReference>
<reference evidence="2" key="1">
    <citation type="journal article" date="2018" name="Sci. Rep.">
        <title>Ophirina amphinema n. gen., n. sp., a New Deeply Branching Discobid with Phylogenetic Affinity to Jakobids.</title>
        <authorList>
            <person name="Yabuki A."/>
            <person name="Gyaltshen Y."/>
            <person name="Heiss A.A."/>
            <person name="Fujikura K."/>
            <person name="Kim E."/>
        </authorList>
    </citation>
    <scope>NUCLEOTIDE SEQUENCE</scope>
    <source>
        <strain evidence="2">JB</strain>
    </source>
</reference>
<dbReference type="EMBL" id="LC369600">
    <property type="protein sequence ID" value="BBD14151.1"/>
    <property type="molecule type" value="Genomic_DNA"/>
</dbReference>
<dbReference type="SUPFAM" id="SSF52313">
    <property type="entry name" value="Ribosomal protein S2"/>
    <property type="match status" value="1"/>
</dbReference>
<dbReference type="InterPro" id="IPR005706">
    <property type="entry name" value="Ribosomal_uS2_bac/mit/plastid"/>
</dbReference>
<keyword evidence="2" id="KW-0687">Ribonucleoprotein</keyword>
<dbReference type="HAMAP" id="MF_00291_B">
    <property type="entry name" value="Ribosomal_uS2_B"/>
    <property type="match status" value="1"/>
</dbReference>
<accession>A0A348AYT3</accession>
<dbReference type="CDD" id="cd01425">
    <property type="entry name" value="RPS2"/>
    <property type="match status" value="1"/>
</dbReference>
<keyword evidence="2" id="KW-0496">Mitochondrion</keyword>
<dbReference type="InterPro" id="IPR023591">
    <property type="entry name" value="Ribosomal_uS2_flav_dom_sf"/>
</dbReference>
<dbReference type="Gene3D" id="3.40.50.10490">
    <property type="entry name" value="Glucose-6-phosphate isomerase like protein, domain 1"/>
    <property type="match status" value="1"/>
</dbReference>
<dbReference type="PANTHER" id="PTHR12534">
    <property type="entry name" value="30S RIBOSOMAL PROTEIN S2 PROKARYOTIC AND ORGANELLAR"/>
    <property type="match status" value="1"/>
</dbReference>
<evidence type="ECO:0000256" key="1">
    <source>
        <dbReference type="ARBA" id="ARBA00006242"/>
    </source>
</evidence>
<organism evidence="2">
    <name type="scientific">Ophirina amphinema</name>
    <dbReference type="NCBI Taxonomy" id="2108040"/>
    <lineage>
        <taxon>Eukaryota</taxon>
        <taxon>Discoba</taxon>
        <taxon>Jakobida</taxon>
        <taxon>Ophirinina</taxon>
        <taxon>Ophirinidae</taxon>
        <taxon>Ophirina</taxon>
    </lineage>
</organism>
<dbReference type="GO" id="GO:0005763">
    <property type="term" value="C:mitochondrial small ribosomal subunit"/>
    <property type="evidence" value="ECO:0007669"/>
    <property type="project" value="TreeGrafter"/>
</dbReference>
<proteinExistence type="inferred from homology"/>
<protein>
    <submittedName>
        <fullName evidence="2">Ribosomal protein S2</fullName>
    </submittedName>
</protein>
<dbReference type="GO" id="GO:0006412">
    <property type="term" value="P:translation"/>
    <property type="evidence" value="ECO:0007669"/>
    <property type="project" value="InterPro"/>
</dbReference>
<evidence type="ECO:0000313" key="2">
    <source>
        <dbReference type="EMBL" id="BBD14151.1"/>
    </source>
</evidence>
<gene>
    <name evidence="2" type="primary">rps2</name>
</gene>
<dbReference type="Pfam" id="PF00318">
    <property type="entry name" value="Ribosomal_S2"/>
    <property type="match status" value="2"/>
</dbReference>
<keyword evidence="2" id="KW-0689">Ribosomal protein</keyword>
<dbReference type="AlphaFoldDB" id="A0A348AYT3"/>
<dbReference type="PRINTS" id="PR00395">
    <property type="entry name" value="RIBOSOMALS2"/>
</dbReference>
<dbReference type="GO" id="GO:0003735">
    <property type="term" value="F:structural constituent of ribosome"/>
    <property type="evidence" value="ECO:0007669"/>
    <property type="project" value="InterPro"/>
</dbReference>
<name>A0A348AYT3_9EUKA</name>